<protein>
    <submittedName>
        <fullName evidence="2">Uncharacterized protein</fullName>
    </submittedName>
</protein>
<evidence type="ECO:0000313" key="2">
    <source>
        <dbReference type="WBParaSite" id="jg20361"/>
    </source>
</evidence>
<dbReference type="AlphaFoldDB" id="A0A915DIE5"/>
<proteinExistence type="predicted"/>
<name>A0A915DIE5_9BILA</name>
<reference evidence="2" key="1">
    <citation type="submission" date="2022-11" db="UniProtKB">
        <authorList>
            <consortium name="WormBaseParasite"/>
        </authorList>
    </citation>
    <scope>IDENTIFICATION</scope>
</reference>
<dbReference type="Proteomes" id="UP000887574">
    <property type="component" value="Unplaced"/>
</dbReference>
<dbReference type="WBParaSite" id="jg20361">
    <property type="protein sequence ID" value="jg20361"/>
    <property type="gene ID" value="jg20361"/>
</dbReference>
<accession>A0A915DIE5</accession>
<evidence type="ECO:0000313" key="1">
    <source>
        <dbReference type="Proteomes" id="UP000887574"/>
    </source>
</evidence>
<organism evidence="1 2">
    <name type="scientific">Ditylenchus dipsaci</name>
    <dbReference type="NCBI Taxonomy" id="166011"/>
    <lineage>
        <taxon>Eukaryota</taxon>
        <taxon>Metazoa</taxon>
        <taxon>Ecdysozoa</taxon>
        <taxon>Nematoda</taxon>
        <taxon>Chromadorea</taxon>
        <taxon>Rhabditida</taxon>
        <taxon>Tylenchina</taxon>
        <taxon>Tylenchomorpha</taxon>
        <taxon>Sphaerularioidea</taxon>
        <taxon>Anguinidae</taxon>
        <taxon>Anguininae</taxon>
        <taxon>Ditylenchus</taxon>
    </lineage>
</organism>
<keyword evidence="1" id="KW-1185">Reference proteome</keyword>
<sequence length="293" mass="34400">MMVSKRYYFFIKANSELLPLHIINPSLYIDGKRLFPFSVSSYQCENNECIPEYIRFGMYSISVMSRNYEQVLKFIRKAQHCFENCHLHLCFDKYSPERYIIKELLPALVKCSAVRIIHTCGFINAAGEYLRDVNYSGILKLIDPQDFINDSVEDVRQIINDGKCAFFEFNDQHLTFADASRINKLVDCLKKDFCNATKRKDYVVLLTTYFKLPNYPVQMVPFSLNNNLDEILELSVAASNVYKLRRRHKAITEEQFILPYPLVHLHFTLPRFIGSHHAKEHIDFTTETFHPRL</sequence>